<feature type="transmembrane region" description="Helical" evidence="2">
    <location>
        <begin position="71"/>
        <end position="89"/>
    </location>
</feature>
<dbReference type="Gene3D" id="2.160.20.80">
    <property type="entry name" value="E3 ubiquitin-protein ligase SopA"/>
    <property type="match status" value="1"/>
</dbReference>
<feature type="transmembrane region" description="Helical" evidence="2">
    <location>
        <begin position="109"/>
        <end position="133"/>
    </location>
</feature>
<name>A0A0S4QUZ9_9ACTN</name>
<dbReference type="PANTHER" id="PTHR14136:SF17">
    <property type="entry name" value="BTB_POZ DOMAIN-CONTAINING PROTEIN KCTD9"/>
    <property type="match status" value="1"/>
</dbReference>
<keyword evidence="2" id="KW-1133">Transmembrane helix</keyword>
<sequence>MSRRIGQGAGAIDHLGPLAAAAAGSAPGNPPTGHPNQANRARRGADFDAIRSWRTTLLMTDNVGRRSLRRWPLIVLGGVGAAFLVWLWIQAPALYASTPTEDGRAQAIAVTRAGILGVIAAAVAFGGVMLTVIETRKANEQTRRRDALTHEREMAEQRSSRYTAAITQLGSDAVNIRLGGIYALERLAQDSPADQPTVVEVLSAFVRNRSIDPELRKAPPAGEDGTTPPVRPAADIRAAVQVLARLPVLDGVPRADLMGADLTGPASLAGLQFPVSASLEGVDLGHADLSEARMSGMNLAGIRGSGRADGYPQFAAALLDGATLAGAQLAGVQFDGTNLTRAILIRADLSMSSFNGDMTGADLTGAHLWRAGLAADLKDAILTDANLSEANLDRSFNLTTEQVREARGDSGTTLPDGIPMPADWPINGRHPR</sequence>
<dbReference type="SUPFAM" id="SSF141571">
    <property type="entry name" value="Pentapeptide repeat-like"/>
    <property type="match status" value="1"/>
</dbReference>
<dbReference type="RefSeq" id="WP_242666439.1">
    <property type="nucleotide sequence ID" value="NZ_FAOZ01000023.1"/>
</dbReference>
<organism evidence="3 4">
    <name type="scientific">Parafrankia irregularis</name>
    <dbReference type="NCBI Taxonomy" id="795642"/>
    <lineage>
        <taxon>Bacteria</taxon>
        <taxon>Bacillati</taxon>
        <taxon>Actinomycetota</taxon>
        <taxon>Actinomycetes</taxon>
        <taxon>Frankiales</taxon>
        <taxon>Frankiaceae</taxon>
        <taxon>Parafrankia</taxon>
    </lineage>
</organism>
<keyword evidence="2" id="KW-0812">Transmembrane</keyword>
<reference evidence="4" key="1">
    <citation type="submission" date="2015-11" db="EMBL/GenBank/DDBJ databases">
        <authorList>
            <person name="Varghese N."/>
        </authorList>
    </citation>
    <scope>NUCLEOTIDE SEQUENCE [LARGE SCALE GENOMIC DNA]</scope>
    <source>
        <strain evidence="4">DSM 45899</strain>
    </source>
</reference>
<dbReference type="InterPro" id="IPR001646">
    <property type="entry name" value="5peptide_repeat"/>
</dbReference>
<evidence type="ECO:0000313" key="3">
    <source>
        <dbReference type="EMBL" id="CUU58943.1"/>
    </source>
</evidence>
<dbReference type="PANTHER" id="PTHR14136">
    <property type="entry name" value="BTB_POZ DOMAIN-CONTAINING PROTEIN KCTD9"/>
    <property type="match status" value="1"/>
</dbReference>
<evidence type="ECO:0000256" key="2">
    <source>
        <dbReference type="SAM" id="Phobius"/>
    </source>
</evidence>
<proteinExistence type="predicted"/>
<feature type="region of interest" description="Disordered" evidence="1">
    <location>
        <begin position="406"/>
        <end position="432"/>
    </location>
</feature>
<keyword evidence="4" id="KW-1185">Reference proteome</keyword>
<keyword evidence="2" id="KW-0472">Membrane</keyword>
<evidence type="ECO:0000313" key="4">
    <source>
        <dbReference type="Proteomes" id="UP000198802"/>
    </source>
</evidence>
<evidence type="ECO:0000256" key="1">
    <source>
        <dbReference type="SAM" id="MobiDB-lite"/>
    </source>
</evidence>
<protein>
    <submittedName>
        <fullName evidence="3">Uncharacterized protein YjbI, contains pentapeptide repeats</fullName>
    </submittedName>
</protein>
<dbReference type="Pfam" id="PF00805">
    <property type="entry name" value="Pentapeptide"/>
    <property type="match status" value="3"/>
</dbReference>
<dbReference type="Proteomes" id="UP000198802">
    <property type="component" value="Unassembled WGS sequence"/>
</dbReference>
<dbReference type="AlphaFoldDB" id="A0A0S4QUZ9"/>
<dbReference type="InterPro" id="IPR051082">
    <property type="entry name" value="Pentapeptide-BTB/POZ_domain"/>
</dbReference>
<gene>
    <name evidence="3" type="ORF">Ga0074812_12372</name>
</gene>
<accession>A0A0S4QUZ9</accession>
<feature type="region of interest" description="Disordered" evidence="1">
    <location>
        <begin position="21"/>
        <end position="44"/>
    </location>
</feature>
<dbReference type="EMBL" id="FAOZ01000023">
    <property type="protein sequence ID" value="CUU58943.1"/>
    <property type="molecule type" value="Genomic_DNA"/>
</dbReference>